<dbReference type="GO" id="GO:0004449">
    <property type="term" value="F:isocitrate dehydrogenase (NAD+) activity"/>
    <property type="evidence" value="ECO:0007669"/>
    <property type="project" value="TreeGrafter"/>
</dbReference>
<dbReference type="RefSeq" id="WP_153831312.1">
    <property type="nucleotide sequence ID" value="NZ_WJQR01000003.1"/>
</dbReference>
<dbReference type="GO" id="GO:0051287">
    <property type="term" value="F:NAD binding"/>
    <property type="evidence" value="ECO:0007669"/>
    <property type="project" value="InterPro"/>
</dbReference>
<evidence type="ECO:0000313" key="9">
    <source>
        <dbReference type="Proteomes" id="UP000469870"/>
    </source>
</evidence>
<dbReference type="EMBL" id="WJQT01000001">
    <property type="protein sequence ID" value="MRJ46214.1"/>
    <property type="molecule type" value="Genomic_DNA"/>
</dbReference>
<reference evidence="6 8" key="1">
    <citation type="submission" date="2019-11" db="EMBL/GenBank/DDBJ databases">
        <title>Characterisation of Fundicoccus ignavus gen. nov. sp. nov., a novel genus of the family Aerococcaceae from bulk tank milk.</title>
        <authorList>
            <person name="Siebert A."/>
            <person name="Huptas C."/>
            <person name="Wenning M."/>
            <person name="Scherer S."/>
            <person name="Doll E.V."/>
        </authorList>
    </citation>
    <scope>NUCLEOTIDE SEQUENCE [LARGE SCALE GENOMIC DNA]</scope>
    <source>
        <strain evidence="6 8">DSM 109652</strain>
    </source>
</reference>
<evidence type="ECO:0000313" key="5">
    <source>
        <dbReference type="EMBL" id="MRI86204.1"/>
    </source>
</evidence>
<keyword evidence="7" id="KW-1185">Reference proteome</keyword>
<dbReference type="GO" id="GO:0000287">
    <property type="term" value="F:magnesium ion binding"/>
    <property type="evidence" value="ECO:0007669"/>
    <property type="project" value="InterPro"/>
</dbReference>
<dbReference type="GO" id="GO:0006102">
    <property type="term" value="P:isocitrate metabolic process"/>
    <property type="evidence" value="ECO:0007669"/>
    <property type="project" value="TreeGrafter"/>
</dbReference>
<dbReference type="InterPro" id="IPR019818">
    <property type="entry name" value="IsoCit/isopropylmalate_DH_CS"/>
</dbReference>
<sequence length="331" mass="36183">MRVTMIPGDGIGREIAQAMMQVVDASGAKIEWEIVHAGETVLQETGELVPQAVYDSLERNQIAIKGPITTPIGQGYRSVNVALRKKYDLYANVRPIRSVGQTPSLFEGLDLVLFRENTEDLYAGLEKKISDDEMHSIKVITRSASERIVKQAFDFAVSHQRRRVTVVTKANIMKLTDGLFLEVAREVAKAYPTIEFTEILVDNMAMQLVINPQQFDVIVTENLYGDILSDLMAGLVGGLGIIPGANLGRNMAIFEAVHGSAPDIAGKDLANPTALILSACLMLEHLNESEAASRIRQALDQVLSHPDNFTRDLGGHIGTTAFTNLILAAMQ</sequence>
<reference evidence="7 9" key="2">
    <citation type="submission" date="2019-11" db="EMBL/GenBank/DDBJ databases">
        <title>Characterisation of Fundicoccus ignavus gen. nov. sp. nov., a novel genus of the family Aerococcaceae isolated from bulk tank milk.</title>
        <authorList>
            <person name="Siebert A."/>
            <person name="Huptas C."/>
            <person name="Wenning M."/>
            <person name="Scherer S."/>
            <person name="Doll E.V."/>
        </authorList>
    </citation>
    <scope>NUCLEOTIDE SEQUENCE [LARGE SCALE GENOMIC DNA]</scope>
    <source>
        <strain evidence="4 9">DSM 109653</strain>
        <strain evidence="5 7">WS4759</strain>
    </source>
</reference>
<dbReference type="AlphaFoldDB" id="A0A6I2GHM8"/>
<proteinExistence type="inferred from homology"/>
<dbReference type="PANTHER" id="PTHR11835:SF34">
    <property type="entry name" value="ISOCITRATE DEHYDROGENASE [NAD] SUBUNIT ALPHA, MITOCHONDRIAL"/>
    <property type="match status" value="1"/>
</dbReference>
<name>A0A6I2GHM8_9LACT</name>
<dbReference type="Gene3D" id="3.40.718.10">
    <property type="entry name" value="Isopropylmalate Dehydrogenase"/>
    <property type="match status" value="1"/>
</dbReference>
<evidence type="ECO:0000313" key="4">
    <source>
        <dbReference type="EMBL" id="MRI81212.1"/>
    </source>
</evidence>
<comment type="caution">
    <text evidence="5">The sequence shown here is derived from an EMBL/GenBank/DDBJ whole genome shotgun (WGS) entry which is preliminary data.</text>
</comment>
<protein>
    <submittedName>
        <fullName evidence="5">NAD-dependent isocitrate dehydrogenase</fullName>
    </submittedName>
</protein>
<dbReference type="EMBL" id="WJQR01000003">
    <property type="protein sequence ID" value="MRI81212.1"/>
    <property type="molecule type" value="Genomic_DNA"/>
</dbReference>
<feature type="domain" description="Isopropylmalate dehydrogenase-like" evidence="3">
    <location>
        <begin position="2"/>
        <end position="326"/>
    </location>
</feature>
<dbReference type="SMART" id="SM01329">
    <property type="entry name" value="Iso_dh"/>
    <property type="match status" value="1"/>
</dbReference>
<evidence type="ECO:0000259" key="3">
    <source>
        <dbReference type="SMART" id="SM01329"/>
    </source>
</evidence>
<dbReference type="PANTHER" id="PTHR11835">
    <property type="entry name" value="DECARBOXYLATING DEHYDROGENASES-ISOCITRATE, ISOPROPYLMALATE, TARTRATE"/>
    <property type="match status" value="1"/>
</dbReference>
<dbReference type="InterPro" id="IPR024084">
    <property type="entry name" value="IsoPropMal-DH-like_dom"/>
</dbReference>
<keyword evidence="2" id="KW-0560">Oxidoreductase</keyword>
<dbReference type="Proteomes" id="UP000430975">
    <property type="component" value="Unassembled WGS sequence"/>
</dbReference>
<evidence type="ECO:0000313" key="6">
    <source>
        <dbReference type="EMBL" id="MRJ46214.1"/>
    </source>
</evidence>
<evidence type="ECO:0000313" key="8">
    <source>
        <dbReference type="Proteomes" id="UP000440066"/>
    </source>
</evidence>
<evidence type="ECO:0000313" key="7">
    <source>
        <dbReference type="Proteomes" id="UP000430975"/>
    </source>
</evidence>
<dbReference type="Pfam" id="PF00180">
    <property type="entry name" value="Iso_dh"/>
    <property type="match status" value="1"/>
</dbReference>
<evidence type="ECO:0000256" key="2">
    <source>
        <dbReference type="ARBA" id="ARBA00023002"/>
    </source>
</evidence>
<dbReference type="Proteomes" id="UP000469870">
    <property type="component" value="Unassembled WGS sequence"/>
</dbReference>
<dbReference type="PROSITE" id="PS00470">
    <property type="entry name" value="IDH_IMDH"/>
    <property type="match status" value="1"/>
</dbReference>
<dbReference type="EMBL" id="WJQS01000010">
    <property type="protein sequence ID" value="MRI86204.1"/>
    <property type="molecule type" value="Genomic_DNA"/>
</dbReference>
<gene>
    <name evidence="6" type="ORF">GF867_01310</name>
    <name evidence="5" type="ORF">GIY09_10140</name>
    <name evidence="4" type="ORF">GIY11_04195</name>
</gene>
<dbReference type="GO" id="GO:0006099">
    <property type="term" value="P:tricarboxylic acid cycle"/>
    <property type="evidence" value="ECO:0007669"/>
    <property type="project" value="TreeGrafter"/>
</dbReference>
<dbReference type="SUPFAM" id="SSF53659">
    <property type="entry name" value="Isocitrate/Isopropylmalate dehydrogenase-like"/>
    <property type="match status" value="1"/>
</dbReference>
<evidence type="ECO:0000256" key="1">
    <source>
        <dbReference type="ARBA" id="ARBA00007769"/>
    </source>
</evidence>
<organism evidence="5 7">
    <name type="scientific">Fundicoccus ignavus</name>
    <dbReference type="NCBI Taxonomy" id="2664442"/>
    <lineage>
        <taxon>Bacteria</taxon>
        <taxon>Bacillati</taxon>
        <taxon>Bacillota</taxon>
        <taxon>Bacilli</taxon>
        <taxon>Lactobacillales</taxon>
        <taxon>Aerococcaceae</taxon>
        <taxon>Fundicoccus</taxon>
    </lineage>
</organism>
<comment type="similarity">
    <text evidence="1">Belongs to the isocitrate and isopropylmalate dehydrogenases family.</text>
</comment>
<accession>A0A6I2GHM8</accession>
<dbReference type="Proteomes" id="UP000440066">
    <property type="component" value="Unassembled WGS sequence"/>
</dbReference>